<feature type="non-terminal residue" evidence="1">
    <location>
        <position position="1"/>
    </location>
</feature>
<reference evidence="1" key="1">
    <citation type="submission" date="2023-06" db="EMBL/GenBank/DDBJ databases">
        <authorList>
            <person name="Delattre M."/>
        </authorList>
    </citation>
    <scope>NUCLEOTIDE SEQUENCE</scope>
    <source>
        <strain evidence="1">AF72</strain>
    </source>
</reference>
<evidence type="ECO:0000313" key="2">
    <source>
        <dbReference type="Proteomes" id="UP001177023"/>
    </source>
</evidence>
<name>A0AA36CJM7_9BILA</name>
<protein>
    <submittedName>
        <fullName evidence="1">Uncharacterized protein</fullName>
    </submittedName>
</protein>
<dbReference type="AlphaFoldDB" id="A0AA36CJM7"/>
<evidence type="ECO:0000313" key="1">
    <source>
        <dbReference type="EMBL" id="CAJ0570043.1"/>
    </source>
</evidence>
<gene>
    <name evidence="1" type="ORF">MSPICULIGERA_LOCUS8496</name>
</gene>
<proteinExistence type="predicted"/>
<dbReference type="EMBL" id="CATQJA010002226">
    <property type="protein sequence ID" value="CAJ0570043.1"/>
    <property type="molecule type" value="Genomic_DNA"/>
</dbReference>
<keyword evidence="2" id="KW-1185">Reference proteome</keyword>
<dbReference type="Proteomes" id="UP001177023">
    <property type="component" value="Unassembled WGS sequence"/>
</dbReference>
<comment type="caution">
    <text evidence="1">The sequence shown here is derived from an EMBL/GenBank/DDBJ whole genome shotgun (WGS) entry which is preliminary data.</text>
</comment>
<accession>A0AA36CJM7</accession>
<sequence>MGPGGAKIITTITKIHPNFAKEQSPSLDFFASTVYRAYNPTTRRFFTHPNRRLVDQRSGRGFGAADRTGKIISMQTFERNTGMLKNRCPGLQELSYMARNGGQFLTADASERRRMQMQGWNEVAPIGMCVRQMGQCGARSPLLEARKNADDFIYMTDRGEFQKFLAKNRDYRASPQEVVCWIW</sequence>
<organism evidence="1 2">
    <name type="scientific">Mesorhabditis spiculigera</name>
    <dbReference type="NCBI Taxonomy" id="96644"/>
    <lineage>
        <taxon>Eukaryota</taxon>
        <taxon>Metazoa</taxon>
        <taxon>Ecdysozoa</taxon>
        <taxon>Nematoda</taxon>
        <taxon>Chromadorea</taxon>
        <taxon>Rhabditida</taxon>
        <taxon>Rhabditina</taxon>
        <taxon>Rhabditomorpha</taxon>
        <taxon>Rhabditoidea</taxon>
        <taxon>Rhabditidae</taxon>
        <taxon>Mesorhabditinae</taxon>
        <taxon>Mesorhabditis</taxon>
    </lineage>
</organism>